<proteinExistence type="predicted"/>
<gene>
    <name evidence="1" type="ORF">N3K66_002909</name>
</gene>
<reference evidence="1" key="1">
    <citation type="submission" date="2022-10" db="EMBL/GenBank/DDBJ databases">
        <title>Complete Genome of Trichothecium roseum strain YXFP-22015, a Plant Pathogen Isolated from Citrus.</title>
        <authorList>
            <person name="Wang Y."/>
            <person name="Zhu L."/>
        </authorList>
    </citation>
    <scope>NUCLEOTIDE SEQUENCE</scope>
    <source>
        <strain evidence="1">YXFP-22015</strain>
    </source>
</reference>
<sequence length="792" mass="86752">MDLDEFSDDGFDDLNETVLQELENQAISFTQAQAKHHNKNQSRYEECTWEEDDDLDTSEVINGQGVPVGRPSVERNQPPQQPPVPPPQPQLHRPIPPPPNPRWNPVVDLTKRQNAGIPTRQQFPQTGGPGRGGFAGSQSSILAARPQSSQFARPTLPNRFAPSQGLVSQSSQNVQDRPSDITSALQQRVRALEAELNAARGEISIVRSKAEKQAQDHDAQLSRLRRVNSDALAHQARVAEAAVAAEKTASTELQFMQQDMREANTRQRRKHGGNDERGGSFTTTPKKSKGWADGFDEMEIAHSPSKGQGRGRAGGSVAANVGERTPSKNKRKRPNFDSPVKPLDIHTGDVVMLDKPETVPSQAAQPSATNSTVSVANPAPPFEFLQLVLDHATFCQQPPTFDVLSRVAFPSQPSVSFATLIFQRLPVLGSPHKPILLLVDFVELMISLWAKCLDEEFLEPLKYLVALVSFTFQLHTTTVAPLVVTSLASVVQPTTWKVIDARQRLPDGDLSRSDEYASLEKHIDASEILALLHTSALSCVTSFLETDDGELEHTIGHFWRIITLDFVVLCLTPKQKPSEIVRMLDLLATSSLPETLGPITEDVEPAVVARYVIDRVSAKLTETPRYAATSADRRAMRISALRTLISFARYGFGATQLAVHDNVIPRLVACLSGALDDLYDQPIPPNILPQPDYEAPHEPPAPSVIIQRIICQCVVLLHTLVTVHGAEVGTKLSVSHGGSQRYLISLGRLTFAEEDLVMEAGIESEVAEMAHELLEMAVTPDEGEAVSEVFGA</sequence>
<evidence type="ECO:0000313" key="2">
    <source>
        <dbReference type="Proteomes" id="UP001163324"/>
    </source>
</evidence>
<dbReference type="Proteomes" id="UP001163324">
    <property type="component" value="Chromosome 3"/>
</dbReference>
<protein>
    <submittedName>
        <fullName evidence="1">Uncharacterized protein</fullName>
    </submittedName>
</protein>
<comment type="caution">
    <text evidence="1">The sequence shown here is derived from an EMBL/GenBank/DDBJ whole genome shotgun (WGS) entry which is preliminary data.</text>
</comment>
<accession>A0ACC0V4K8</accession>
<keyword evidence="2" id="KW-1185">Reference proteome</keyword>
<dbReference type="EMBL" id="CM047942">
    <property type="protein sequence ID" value="KAI9901092.1"/>
    <property type="molecule type" value="Genomic_DNA"/>
</dbReference>
<organism evidence="1 2">
    <name type="scientific">Trichothecium roseum</name>
    <dbReference type="NCBI Taxonomy" id="47278"/>
    <lineage>
        <taxon>Eukaryota</taxon>
        <taxon>Fungi</taxon>
        <taxon>Dikarya</taxon>
        <taxon>Ascomycota</taxon>
        <taxon>Pezizomycotina</taxon>
        <taxon>Sordariomycetes</taxon>
        <taxon>Hypocreomycetidae</taxon>
        <taxon>Hypocreales</taxon>
        <taxon>Hypocreales incertae sedis</taxon>
        <taxon>Trichothecium</taxon>
    </lineage>
</organism>
<name>A0ACC0V4K8_9HYPO</name>
<evidence type="ECO:0000313" key="1">
    <source>
        <dbReference type="EMBL" id="KAI9901092.1"/>
    </source>
</evidence>